<evidence type="ECO:0000313" key="1">
    <source>
        <dbReference type="EMBL" id="CAB4151485.1"/>
    </source>
</evidence>
<sequence>MEQFNVEIHRTVDNKDGTFYYELSPTNIELKDMLLHGHDDIIVGTIEETMVTEIAEHKIEMFNVLQTYYPEIAINYYL</sequence>
<dbReference type="EMBL" id="LR796559">
    <property type="protein sequence ID" value="CAB4151485.1"/>
    <property type="molecule type" value="Genomic_DNA"/>
</dbReference>
<protein>
    <submittedName>
        <fullName evidence="1">Uncharacterized protein</fullName>
    </submittedName>
</protein>
<name>A0A6J5MW43_9CAUD</name>
<organism evidence="1">
    <name type="scientific">uncultured Caudovirales phage</name>
    <dbReference type="NCBI Taxonomy" id="2100421"/>
    <lineage>
        <taxon>Viruses</taxon>
        <taxon>Duplodnaviria</taxon>
        <taxon>Heunggongvirae</taxon>
        <taxon>Uroviricota</taxon>
        <taxon>Caudoviricetes</taxon>
        <taxon>Peduoviridae</taxon>
        <taxon>Maltschvirus</taxon>
        <taxon>Maltschvirus maltsch</taxon>
    </lineage>
</organism>
<proteinExistence type="predicted"/>
<gene>
    <name evidence="1" type="ORF">UFOVP598_23</name>
</gene>
<reference evidence="1" key="1">
    <citation type="submission" date="2020-04" db="EMBL/GenBank/DDBJ databases">
        <authorList>
            <person name="Chiriac C."/>
            <person name="Salcher M."/>
            <person name="Ghai R."/>
            <person name="Kavagutti S V."/>
        </authorList>
    </citation>
    <scope>NUCLEOTIDE SEQUENCE</scope>
</reference>
<accession>A0A6J5MW43</accession>